<evidence type="ECO:0000313" key="1">
    <source>
        <dbReference type="EMBL" id="MFC5996916.1"/>
    </source>
</evidence>
<evidence type="ECO:0000313" key="2">
    <source>
        <dbReference type="Proteomes" id="UP001596302"/>
    </source>
</evidence>
<protein>
    <submittedName>
        <fullName evidence="1">Uncharacterized protein</fullName>
    </submittedName>
</protein>
<reference evidence="2" key="1">
    <citation type="journal article" date="2019" name="Int. J. Syst. Evol. Microbiol.">
        <title>The Global Catalogue of Microorganisms (GCM) 10K type strain sequencing project: providing services to taxonomists for standard genome sequencing and annotation.</title>
        <authorList>
            <consortium name="The Broad Institute Genomics Platform"/>
            <consortium name="The Broad Institute Genome Sequencing Center for Infectious Disease"/>
            <person name="Wu L."/>
            <person name="Ma J."/>
        </authorList>
    </citation>
    <scope>NUCLEOTIDE SEQUENCE [LARGE SCALE GENOMIC DNA]</scope>
    <source>
        <strain evidence="2">CCM 8391</strain>
    </source>
</reference>
<accession>A0ABW1J820</accession>
<dbReference type="RefSeq" id="WP_379587783.1">
    <property type="nucleotide sequence ID" value="NZ_JBHSQW010000044.1"/>
</dbReference>
<sequence>MTDRRWPTREQWAANAEKAVRHACYPHQRVPEDLHTWADQDDRDLLARRAVEARRACNRIARTLAGDTTRVQLADIDREMTAIQMLVRLWDGVLAQRETATTQAVEDAVAREVARRQTDEAWERELRRRADIDKPWVITGSVT</sequence>
<dbReference type="Proteomes" id="UP001596302">
    <property type="component" value="Unassembled WGS sequence"/>
</dbReference>
<organism evidence="1 2">
    <name type="scientific">Pseudonocardia hispaniensis</name>
    <dbReference type="NCBI Taxonomy" id="904933"/>
    <lineage>
        <taxon>Bacteria</taxon>
        <taxon>Bacillati</taxon>
        <taxon>Actinomycetota</taxon>
        <taxon>Actinomycetes</taxon>
        <taxon>Pseudonocardiales</taxon>
        <taxon>Pseudonocardiaceae</taxon>
        <taxon>Pseudonocardia</taxon>
    </lineage>
</organism>
<comment type="caution">
    <text evidence="1">The sequence shown here is derived from an EMBL/GenBank/DDBJ whole genome shotgun (WGS) entry which is preliminary data.</text>
</comment>
<gene>
    <name evidence="1" type="ORF">ACFQE5_22150</name>
</gene>
<keyword evidence="2" id="KW-1185">Reference proteome</keyword>
<name>A0ABW1J820_9PSEU</name>
<proteinExistence type="predicted"/>
<dbReference type="EMBL" id="JBHSQW010000044">
    <property type="protein sequence ID" value="MFC5996916.1"/>
    <property type="molecule type" value="Genomic_DNA"/>
</dbReference>